<dbReference type="InterPro" id="IPR036397">
    <property type="entry name" value="RNaseH_sf"/>
</dbReference>
<dbReference type="GO" id="GO:0005829">
    <property type="term" value="C:cytosol"/>
    <property type="evidence" value="ECO:0007669"/>
    <property type="project" value="TreeGrafter"/>
</dbReference>
<comment type="function">
    <text evidence="1">Required for the transposition of the insertion element.</text>
</comment>
<name>A0A0B6VRR6_SERMA</name>
<evidence type="ECO:0000256" key="4">
    <source>
        <dbReference type="ARBA" id="ARBA00023125"/>
    </source>
</evidence>
<dbReference type="NCBIfam" id="NF033563">
    <property type="entry name" value="transpos_IS30"/>
    <property type="match status" value="1"/>
</dbReference>
<evidence type="ECO:0000256" key="2">
    <source>
        <dbReference type="ARBA" id="ARBA00006363"/>
    </source>
</evidence>
<geneLocation type="plasmid" evidence="7">
    <name>p11663</name>
</geneLocation>
<accession>A0A0B6VRR6</accession>
<dbReference type="InterPro" id="IPR053392">
    <property type="entry name" value="Transposase_IS30-like"/>
</dbReference>
<dbReference type="AlphaFoldDB" id="A0A0B6VRR6"/>
<dbReference type="GO" id="GO:0015074">
    <property type="term" value="P:DNA integration"/>
    <property type="evidence" value="ECO:0007669"/>
    <property type="project" value="InterPro"/>
</dbReference>
<dbReference type="Pfam" id="PF13936">
    <property type="entry name" value="HTH_38"/>
    <property type="match status" value="1"/>
</dbReference>
<evidence type="ECO:0000256" key="5">
    <source>
        <dbReference type="ARBA" id="ARBA00023172"/>
    </source>
</evidence>
<reference evidence="7" key="1">
    <citation type="submission" date="2014-06" db="EMBL/GenBank/DDBJ databases">
        <title>Sequence and analysis of p11663 plasmid from Serratia marcescens.</title>
        <authorList>
            <person name="Jin W."/>
            <person name="Wachino J."/>
            <person name="Arakawa Y."/>
        </authorList>
    </citation>
    <scope>NUCLEOTIDE SEQUENCE</scope>
    <source>
        <strain evidence="7">11663</strain>
        <plasmid evidence="7">p11663</plasmid>
    </source>
</reference>
<dbReference type="EMBL" id="AP014611">
    <property type="protein sequence ID" value="BAQ22140.1"/>
    <property type="molecule type" value="Genomic_DNA"/>
</dbReference>
<keyword evidence="7" id="KW-0614">Plasmid</keyword>
<dbReference type="GO" id="GO:0006313">
    <property type="term" value="P:DNA transposition"/>
    <property type="evidence" value="ECO:0007669"/>
    <property type="project" value="InterPro"/>
</dbReference>
<dbReference type="Gene3D" id="3.30.420.10">
    <property type="entry name" value="Ribonuclease H-like superfamily/Ribonuclease H"/>
    <property type="match status" value="1"/>
</dbReference>
<dbReference type="PANTHER" id="PTHR10948:SF23">
    <property type="entry name" value="TRANSPOSASE INSI FOR INSERTION SEQUENCE ELEMENT IS30A-RELATED"/>
    <property type="match status" value="1"/>
</dbReference>
<dbReference type="PANTHER" id="PTHR10948">
    <property type="entry name" value="TRANSPOSASE"/>
    <property type="match status" value="1"/>
</dbReference>
<dbReference type="InterPro" id="IPR001584">
    <property type="entry name" value="Integrase_cat-core"/>
</dbReference>
<dbReference type="InterPro" id="IPR001598">
    <property type="entry name" value="Transposase_IS30_CS"/>
</dbReference>
<dbReference type="PROSITE" id="PS01043">
    <property type="entry name" value="TRANSPOSASE_IS30"/>
    <property type="match status" value="1"/>
</dbReference>
<keyword evidence="4" id="KW-0238">DNA-binding</keyword>
<dbReference type="GO" id="GO:0004803">
    <property type="term" value="F:transposase activity"/>
    <property type="evidence" value="ECO:0007669"/>
    <property type="project" value="InterPro"/>
</dbReference>
<evidence type="ECO:0000313" key="7">
    <source>
        <dbReference type="EMBL" id="BAQ22140.1"/>
    </source>
</evidence>
<dbReference type="SUPFAM" id="SSF53098">
    <property type="entry name" value="Ribonuclease H-like"/>
    <property type="match status" value="1"/>
</dbReference>
<dbReference type="RefSeq" id="WP_023356254.1">
    <property type="nucleotide sequence ID" value="NZ_AP014611.1"/>
</dbReference>
<comment type="similarity">
    <text evidence="2">Belongs to the transposase IS30 family.</text>
</comment>
<dbReference type="InterPro" id="IPR025246">
    <property type="entry name" value="IS30-like_HTH"/>
</dbReference>
<evidence type="ECO:0000256" key="1">
    <source>
        <dbReference type="ARBA" id="ARBA00002190"/>
    </source>
</evidence>
<proteinExistence type="inferred from homology"/>
<protein>
    <submittedName>
        <fullName evidence="7">Transposase IS30 like protein</fullName>
    </submittedName>
</protein>
<dbReference type="PROSITE" id="PS50994">
    <property type="entry name" value="INTEGRASE"/>
    <property type="match status" value="1"/>
</dbReference>
<keyword evidence="5" id="KW-0233">DNA recombination</keyword>
<sequence length="315" mass="36383">MNYQQLTEPQRYQISALLELNTSVRKIAEIVKCHRATVYRERARHSIDGRYCATRAHSLAQEKRKSARKYRITPDRIDLICWLLSNDWSPEQISNVLTCCNEPVSHEWIYQYVADDKRNKGKLYKHLRQGRKRYRKGKRTKGPAIKNAVSIDERPAIVDTRERFGDWEIDTVLGKHGTGAIVTILERKSRLYLAMKVDSKSAEDVTRATIALLMPYKEHVHTITADNGREFANHEEIAKVLDAKVYFAHPYSSWERGANENANGLLRQYVPKGTDLRLVSNELVALALSRINYRPKKCLGFKQPAKVFEEMRLAA</sequence>
<dbReference type="Pfam" id="PF00665">
    <property type="entry name" value="rve"/>
    <property type="match status" value="1"/>
</dbReference>
<dbReference type="InterPro" id="IPR051917">
    <property type="entry name" value="Transposase-Integrase"/>
</dbReference>
<organism evidence="7">
    <name type="scientific">Serratia marcescens</name>
    <dbReference type="NCBI Taxonomy" id="615"/>
    <lineage>
        <taxon>Bacteria</taxon>
        <taxon>Pseudomonadati</taxon>
        <taxon>Pseudomonadota</taxon>
        <taxon>Gammaproteobacteria</taxon>
        <taxon>Enterobacterales</taxon>
        <taxon>Yersiniaceae</taxon>
        <taxon>Serratia</taxon>
    </lineage>
</organism>
<dbReference type="GO" id="GO:0003677">
    <property type="term" value="F:DNA binding"/>
    <property type="evidence" value="ECO:0007669"/>
    <property type="project" value="UniProtKB-KW"/>
</dbReference>
<evidence type="ECO:0000256" key="3">
    <source>
        <dbReference type="ARBA" id="ARBA00022578"/>
    </source>
</evidence>
<dbReference type="InterPro" id="IPR012337">
    <property type="entry name" value="RNaseH-like_sf"/>
</dbReference>
<keyword evidence="3" id="KW-0815">Transposition</keyword>
<feature type="domain" description="Integrase catalytic" evidence="6">
    <location>
        <begin position="151"/>
        <end position="312"/>
    </location>
</feature>
<evidence type="ECO:0000259" key="6">
    <source>
        <dbReference type="PROSITE" id="PS50994"/>
    </source>
</evidence>